<dbReference type="STRING" id="419481.SAMN05216233_114114"/>
<dbReference type="PANTHER" id="PTHR33545:SF5">
    <property type="entry name" value="UPF0750 MEMBRANE PROTEIN YITT"/>
    <property type="match status" value="1"/>
</dbReference>
<dbReference type="Pfam" id="PF10035">
    <property type="entry name" value="DUF2179"/>
    <property type="match status" value="1"/>
</dbReference>
<dbReference type="CDD" id="cd16380">
    <property type="entry name" value="YitT_C"/>
    <property type="match status" value="1"/>
</dbReference>
<reference evidence="8 9" key="1">
    <citation type="submission" date="2016-10" db="EMBL/GenBank/DDBJ databases">
        <authorList>
            <person name="de Groot N.N."/>
        </authorList>
    </citation>
    <scope>NUCLEOTIDE SEQUENCE [LARGE SCALE GENOMIC DNA]</scope>
    <source>
        <strain evidence="8 9">AA1</strain>
    </source>
</reference>
<dbReference type="InterPro" id="IPR051461">
    <property type="entry name" value="UPF0750_membrane"/>
</dbReference>
<organism evidence="8 9">
    <name type="scientific">Desulfoluna spongiiphila</name>
    <dbReference type="NCBI Taxonomy" id="419481"/>
    <lineage>
        <taxon>Bacteria</taxon>
        <taxon>Pseudomonadati</taxon>
        <taxon>Thermodesulfobacteriota</taxon>
        <taxon>Desulfobacteria</taxon>
        <taxon>Desulfobacterales</taxon>
        <taxon>Desulfolunaceae</taxon>
        <taxon>Desulfoluna</taxon>
    </lineage>
</organism>
<gene>
    <name evidence="8" type="ORF">SAMN05216233_114114</name>
</gene>
<feature type="transmembrane region" description="Helical" evidence="6">
    <location>
        <begin position="37"/>
        <end position="53"/>
    </location>
</feature>
<accession>A0A1G5HKK3</accession>
<dbReference type="OrthoDB" id="5401948at2"/>
<keyword evidence="4 6" id="KW-1133">Transmembrane helix</keyword>
<dbReference type="InterPro" id="IPR019264">
    <property type="entry name" value="DUF2179"/>
</dbReference>
<name>A0A1G5HKK3_9BACT</name>
<keyword evidence="2" id="KW-1003">Cell membrane</keyword>
<feature type="transmembrane region" description="Helical" evidence="6">
    <location>
        <begin position="147"/>
        <end position="168"/>
    </location>
</feature>
<dbReference type="PANTHER" id="PTHR33545">
    <property type="entry name" value="UPF0750 MEMBRANE PROTEIN YITT-RELATED"/>
    <property type="match status" value="1"/>
</dbReference>
<proteinExistence type="predicted"/>
<evidence type="ECO:0000259" key="7">
    <source>
        <dbReference type="Pfam" id="PF10035"/>
    </source>
</evidence>
<dbReference type="Pfam" id="PF02588">
    <property type="entry name" value="YitT_membrane"/>
    <property type="match status" value="1"/>
</dbReference>
<dbReference type="AlphaFoldDB" id="A0A1G5HKK3"/>
<keyword evidence="9" id="KW-1185">Reference proteome</keyword>
<dbReference type="RefSeq" id="WP_092212598.1">
    <property type="nucleotide sequence ID" value="NZ_FMUX01000014.1"/>
</dbReference>
<feature type="transmembrane region" description="Helical" evidence="6">
    <location>
        <begin position="105"/>
        <end position="127"/>
    </location>
</feature>
<evidence type="ECO:0000313" key="9">
    <source>
        <dbReference type="Proteomes" id="UP000198870"/>
    </source>
</evidence>
<feature type="transmembrane region" description="Helical" evidence="6">
    <location>
        <begin position="174"/>
        <end position="193"/>
    </location>
</feature>
<dbReference type="InterPro" id="IPR003740">
    <property type="entry name" value="YitT"/>
</dbReference>
<comment type="subcellular location">
    <subcellularLocation>
        <location evidence="1">Cell membrane</location>
        <topology evidence="1">Multi-pass membrane protein</topology>
    </subcellularLocation>
</comment>
<keyword evidence="3 6" id="KW-0812">Transmembrane</keyword>
<protein>
    <submittedName>
        <fullName evidence="8">Uncharacterized membrane-anchored protein YitT, contains DUF161 and DUF2179 domains</fullName>
    </submittedName>
</protein>
<evidence type="ECO:0000313" key="8">
    <source>
        <dbReference type="EMBL" id="SCY64221.1"/>
    </source>
</evidence>
<dbReference type="Gene3D" id="3.30.70.120">
    <property type="match status" value="1"/>
</dbReference>
<dbReference type="Proteomes" id="UP000198870">
    <property type="component" value="Unassembled WGS sequence"/>
</dbReference>
<evidence type="ECO:0000256" key="4">
    <source>
        <dbReference type="ARBA" id="ARBA00022989"/>
    </source>
</evidence>
<feature type="transmembrane region" description="Helical" evidence="6">
    <location>
        <begin position="59"/>
        <end position="76"/>
    </location>
</feature>
<dbReference type="InterPro" id="IPR015867">
    <property type="entry name" value="N-reg_PII/ATP_PRibTrfase_C"/>
</dbReference>
<keyword evidence="5 6" id="KW-0472">Membrane</keyword>
<feature type="domain" description="DUF2179" evidence="7">
    <location>
        <begin position="224"/>
        <end position="276"/>
    </location>
</feature>
<dbReference type="GO" id="GO:0005886">
    <property type="term" value="C:plasma membrane"/>
    <property type="evidence" value="ECO:0007669"/>
    <property type="project" value="UniProtKB-SubCell"/>
</dbReference>
<evidence type="ECO:0000256" key="3">
    <source>
        <dbReference type="ARBA" id="ARBA00022692"/>
    </source>
</evidence>
<evidence type="ECO:0000256" key="1">
    <source>
        <dbReference type="ARBA" id="ARBA00004651"/>
    </source>
</evidence>
<sequence length="285" mass="31725">MLKKDFTYSVFWNCFLIVFGTLIYVIGLKGIADPHSFVPGGLFGLAFYLYYLSDWMNPGIIFALLNIPMFIVGKLFISGRFLAYSFLAMVVSSVSYNLIQVDLGIVNQLYAAVTCGVLVGIGSGIVLRSIGSNGGLDIIAVILYQKFNIGLGKFFMIFNVVLYSFSFATMNTDLVIASIISVFVTSVSIDYALSMFNQRKMVLVVTDKPECISKEIIDKLKISTTFLNGQGAYTGRDKKILMTVINNIQLKRLEEIVFTKDEEALFIVENTFSVIGANFSKRKVY</sequence>
<dbReference type="EMBL" id="FMUX01000014">
    <property type="protein sequence ID" value="SCY64221.1"/>
    <property type="molecule type" value="Genomic_DNA"/>
</dbReference>
<evidence type="ECO:0000256" key="2">
    <source>
        <dbReference type="ARBA" id="ARBA00022475"/>
    </source>
</evidence>
<evidence type="ECO:0000256" key="6">
    <source>
        <dbReference type="SAM" id="Phobius"/>
    </source>
</evidence>
<evidence type="ECO:0000256" key="5">
    <source>
        <dbReference type="ARBA" id="ARBA00023136"/>
    </source>
</evidence>
<feature type="transmembrane region" description="Helical" evidence="6">
    <location>
        <begin position="6"/>
        <end position="25"/>
    </location>
</feature>
<dbReference type="PIRSF" id="PIRSF006483">
    <property type="entry name" value="Membrane_protein_YitT"/>
    <property type="match status" value="1"/>
</dbReference>